<evidence type="ECO:0000256" key="1">
    <source>
        <dbReference type="ARBA" id="ARBA00022649"/>
    </source>
</evidence>
<dbReference type="EMBL" id="LWMV01000222">
    <property type="protein sequence ID" value="KZX10154.1"/>
    <property type="molecule type" value="Genomic_DNA"/>
</dbReference>
<dbReference type="PANTHER" id="PTHR35601:SF1">
    <property type="entry name" value="TOXIN RELE"/>
    <property type="match status" value="1"/>
</dbReference>
<reference evidence="2 3" key="1">
    <citation type="submission" date="2016-04" db="EMBL/GenBank/DDBJ databases">
        <title>Genome sequence of Methanobrevibacter curvatus DSM 11111.</title>
        <authorList>
            <person name="Poehlein A."/>
            <person name="Seedorf H."/>
            <person name="Daniel R."/>
        </authorList>
    </citation>
    <scope>NUCLEOTIDE SEQUENCE [LARGE SCALE GENOMIC DNA]</scope>
    <source>
        <strain evidence="2 3">DSM 11111</strain>
    </source>
</reference>
<evidence type="ECO:0000313" key="3">
    <source>
        <dbReference type="Proteomes" id="UP000077245"/>
    </source>
</evidence>
<dbReference type="RefSeq" id="WP_084269688.1">
    <property type="nucleotide sequence ID" value="NZ_LWMV01000222.1"/>
</dbReference>
<sequence>MTLRNTLDYDLEFTKKAEKYIQKLVKKDEKSARKILKSIKEMVEKPYEYSILKGNFNKVHKIRVGNYRILFDINENKNPRIIRIIDIGPRKNIYR</sequence>
<dbReference type="OrthoDB" id="97626at2157"/>
<accession>A0A165Z266</accession>
<dbReference type="Pfam" id="PF05016">
    <property type="entry name" value="ParE_toxin"/>
    <property type="match status" value="1"/>
</dbReference>
<dbReference type="InterPro" id="IPR035093">
    <property type="entry name" value="RelE/ParE_toxin_dom_sf"/>
</dbReference>
<dbReference type="Proteomes" id="UP000077245">
    <property type="component" value="Unassembled WGS sequence"/>
</dbReference>
<evidence type="ECO:0000313" key="2">
    <source>
        <dbReference type="EMBL" id="KZX10154.1"/>
    </source>
</evidence>
<dbReference type="PANTHER" id="PTHR35601">
    <property type="entry name" value="TOXIN RELE"/>
    <property type="match status" value="1"/>
</dbReference>
<dbReference type="AlphaFoldDB" id="A0A165Z266"/>
<keyword evidence="1" id="KW-1277">Toxin-antitoxin system</keyword>
<dbReference type="SUPFAM" id="SSF143011">
    <property type="entry name" value="RelE-like"/>
    <property type="match status" value="1"/>
</dbReference>
<organism evidence="2 3">
    <name type="scientific">Methanobrevibacter curvatus</name>
    <dbReference type="NCBI Taxonomy" id="49547"/>
    <lineage>
        <taxon>Archaea</taxon>
        <taxon>Methanobacteriati</taxon>
        <taxon>Methanobacteriota</taxon>
        <taxon>Methanomada group</taxon>
        <taxon>Methanobacteria</taxon>
        <taxon>Methanobacteriales</taxon>
        <taxon>Methanobacteriaceae</taxon>
        <taxon>Methanobrevibacter</taxon>
    </lineage>
</organism>
<dbReference type="Gene3D" id="3.30.2310.20">
    <property type="entry name" value="RelE-like"/>
    <property type="match status" value="1"/>
</dbReference>
<gene>
    <name evidence="2" type="ORF">MBCUR_18890</name>
</gene>
<keyword evidence="3" id="KW-1185">Reference proteome</keyword>
<comment type="caution">
    <text evidence="2">The sequence shown here is derived from an EMBL/GenBank/DDBJ whole genome shotgun (WGS) entry which is preliminary data.</text>
</comment>
<name>A0A165Z266_9EURY</name>
<proteinExistence type="predicted"/>
<protein>
    <submittedName>
        <fullName evidence="2">Plasmid stabilization system protein</fullName>
    </submittedName>
</protein>
<dbReference type="PATRIC" id="fig|49547.3.peg.1996"/>
<dbReference type="InterPro" id="IPR007712">
    <property type="entry name" value="RelE/ParE_toxin"/>
</dbReference>